<dbReference type="RefSeq" id="YP_009448375.1">
    <property type="nucleotide sequence ID" value="NC_036594.1"/>
</dbReference>
<dbReference type="GeneID" id="35381927"/>
<sequence length="249" mass="28961">MSCNSGIVVDLLNTMKDTLDITSLSNILSSNHFLLDNMETSNFWMQCNDLSHDWILELLKKDKYTAIELKISHLLYKYHGFVFHNYEEYINTNKDILKTNENLKLLFNIYVTPTFYNDDDEDEDGMSVHILFGDSDTSKVGYNKKEIKDDKIVWPFNKLIVKLGGSTYISTKKDGFNLMNILEVFGKVLSMGMTFSGSYDTIEEDYKKFTNDNAEIPYTSENDIYPDFMIVGVEYNISQNAWTYLDWLD</sequence>
<organism evidence="1">
    <name type="scientific">Orpheovirus IHUMI-LCC2</name>
    <dbReference type="NCBI Taxonomy" id="2023057"/>
    <lineage>
        <taxon>Viruses</taxon>
        <taxon>Varidnaviria</taxon>
        <taxon>Bamfordvirae</taxon>
        <taxon>Nucleocytoviricota</taxon>
        <taxon>Megaviricetes</taxon>
        <taxon>Pimascovirales</taxon>
        <taxon>Ocovirineae</taxon>
        <taxon>Orpheoviridae</taxon>
        <taxon>Alphaorpheovirus</taxon>
        <taxon>Alphaorpheovirus massiliense</taxon>
    </lineage>
</organism>
<dbReference type="EMBL" id="LT906555">
    <property type="protein sequence ID" value="SNW62073.1"/>
    <property type="molecule type" value="Genomic_DNA"/>
</dbReference>
<reference evidence="1" key="1">
    <citation type="submission" date="2017-08" db="EMBL/GenBank/DDBJ databases">
        <authorList>
            <consortium name="Urmite Genomes"/>
        </authorList>
    </citation>
    <scope>NUCLEOTIDE SEQUENCE [LARGE SCALE GENOMIC DNA]</scope>
    <source>
        <strain evidence="1">IHUMI-LCC2</strain>
    </source>
</reference>
<proteinExistence type="predicted"/>
<gene>
    <name evidence="1" type="ORF">ORPV_169</name>
</gene>
<dbReference type="KEGG" id="vg:35381927"/>
<name>A0A2I2L3H2_9VIRU</name>
<protein>
    <submittedName>
        <fullName evidence="1">Uncharacterized protein</fullName>
    </submittedName>
</protein>
<keyword evidence="2" id="KW-1185">Reference proteome</keyword>
<evidence type="ECO:0000313" key="2">
    <source>
        <dbReference type="Proteomes" id="UP000236316"/>
    </source>
</evidence>
<accession>A0A2I2L3H2</accession>
<dbReference type="Proteomes" id="UP000236316">
    <property type="component" value="Segment"/>
</dbReference>
<evidence type="ECO:0000313" key="1">
    <source>
        <dbReference type="EMBL" id="SNW62073.1"/>
    </source>
</evidence>